<evidence type="ECO:0008006" key="4">
    <source>
        <dbReference type="Google" id="ProtNLM"/>
    </source>
</evidence>
<accession>A0A3M0CIX4</accession>
<feature type="signal peptide" evidence="1">
    <location>
        <begin position="1"/>
        <end position="17"/>
    </location>
</feature>
<keyword evidence="1" id="KW-0732">Signal</keyword>
<dbReference type="PROSITE" id="PS51257">
    <property type="entry name" value="PROKAR_LIPOPROTEIN"/>
    <property type="match status" value="1"/>
</dbReference>
<dbReference type="OrthoDB" id="7853942at2"/>
<evidence type="ECO:0000313" key="3">
    <source>
        <dbReference type="Proteomes" id="UP000271227"/>
    </source>
</evidence>
<sequence>MNRLLLFLLGLAPALSACEYVTTGQAAVQTDSGYAQGIADVRITENWFRDNVSIQVALRNGEFFAGSAVIEKSTRNFTRDIVVEVEDPETGILEPEVRRLDASEDIYASTAQAVLIGTDGRTMECDFTLNRPADGFNAGGIGECLLSTGEKMPILF</sequence>
<feature type="chain" id="PRO_5018181489" description="Lipoprotein" evidence="1">
    <location>
        <begin position="18"/>
        <end position="156"/>
    </location>
</feature>
<protein>
    <recommendedName>
        <fullName evidence="4">Lipoprotein</fullName>
    </recommendedName>
</protein>
<name>A0A3M0CIX4_9PROT</name>
<comment type="caution">
    <text evidence="2">The sequence shown here is derived from an EMBL/GenBank/DDBJ whole genome shotgun (WGS) entry which is preliminary data.</text>
</comment>
<evidence type="ECO:0000313" key="2">
    <source>
        <dbReference type="EMBL" id="RMB08717.1"/>
    </source>
</evidence>
<keyword evidence="3" id="KW-1185">Reference proteome</keyword>
<reference evidence="2 3" key="1">
    <citation type="submission" date="2018-10" db="EMBL/GenBank/DDBJ databases">
        <title>Genomic Encyclopedia of Archaeal and Bacterial Type Strains, Phase II (KMG-II): from individual species to whole genera.</title>
        <authorList>
            <person name="Goeker M."/>
        </authorList>
    </citation>
    <scope>NUCLEOTIDE SEQUENCE [LARGE SCALE GENOMIC DNA]</scope>
    <source>
        <strain evidence="2 3">DSM 25217</strain>
    </source>
</reference>
<dbReference type="EMBL" id="REFR01000010">
    <property type="protein sequence ID" value="RMB08717.1"/>
    <property type="molecule type" value="Genomic_DNA"/>
</dbReference>
<dbReference type="RefSeq" id="WP_121938054.1">
    <property type="nucleotide sequence ID" value="NZ_REFR01000010.1"/>
</dbReference>
<dbReference type="Proteomes" id="UP000271227">
    <property type="component" value="Unassembled WGS sequence"/>
</dbReference>
<organism evidence="2 3">
    <name type="scientific">Eilatimonas milleporae</name>
    <dbReference type="NCBI Taxonomy" id="911205"/>
    <lineage>
        <taxon>Bacteria</taxon>
        <taxon>Pseudomonadati</taxon>
        <taxon>Pseudomonadota</taxon>
        <taxon>Alphaproteobacteria</taxon>
        <taxon>Kordiimonadales</taxon>
        <taxon>Kordiimonadaceae</taxon>
        <taxon>Eilatimonas</taxon>
    </lineage>
</organism>
<dbReference type="AlphaFoldDB" id="A0A3M0CIX4"/>
<gene>
    <name evidence="2" type="ORF">BXY39_1356</name>
</gene>
<proteinExistence type="predicted"/>
<dbReference type="InParanoid" id="A0A3M0CIX4"/>
<evidence type="ECO:0000256" key="1">
    <source>
        <dbReference type="SAM" id="SignalP"/>
    </source>
</evidence>